<protein>
    <submittedName>
        <fullName evidence="2">Uncharacterized protein</fullName>
    </submittedName>
</protein>
<feature type="region of interest" description="Disordered" evidence="1">
    <location>
        <begin position="1"/>
        <end position="89"/>
    </location>
</feature>
<gene>
    <name evidence="2" type="ORF">AK812_SmicGene35168</name>
</gene>
<evidence type="ECO:0000313" key="2">
    <source>
        <dbReference type="EMBL" id="OLP83994.1"/>
    </source>
</evidence>
<dbReference type="Proteomes" id="UP000186817">
    <property type="component" value="Unassembled WGS sequence"/>
</dbReference>
<keyword evidence="3" id="KW-1185">Reference proteome</keyword>
<sequence length="144" mass="16085">MWDWRNKQVDATGAPSPAGSREAPQVAESQPAKVSFDPAEVTSRKGTRKEDLQDRPPDEEEEADKAQQMAHGDKAVSFEAGSQIQESEDQARRVSAEALELDFCFVRVVILHAGDVQHEQEEEEEEAYTVVASELREISQYTLP</sequence>
<reference evidence="2 3" key="1">
    <citation type="submission" date="2016-02" db="EMBL/GenBank/DDBJ databases">
        <title>Genome analysis of coral dinoflagellate symbionts highlights evolutionary adaptations to a symbiotic lifestyle.</title>
        <authorList>
            <person name="Aranda M."/>
            <person name="Li Y."/>
            <person name="Liew Y.J."/>
            <person name="Baumgarten S."/>
            <person name="Simakov O."/>
            <person name="Wilson M."/>
            <person name="Piel J."/>
            <person name="Ashoor H."/>
            <person name="Bougouffa S."/>
            <person name="Bajic V.B."/>
            <person name="Ryu T."/>
            <person name="Ravasi T."/>
            <person name="Bayer T."/>
            <person name="Micklem G."/>
            <person name="Kim H."/>
            <person name="Bhak J."/>
            <person name="Lajeunesse T.C."/>
            <person name="Voolstra C.R."/>
        </authorList>
    </citation>
    <scope>NUCLEOTIDE SEQUENCE [LARGE SCALE GENOMIC DNA]</scope>
    <source>
        <strain evidence="2 3">CCMP2467</strain>
    </source>
</reference>
<proteinExistence type="predicted"/>
<dbReference type="EMBL" id="LSRX01001075">
    <property type="protein sequence ID" value="OLP83994.1"/>
    <property type="molecule type" value="Genomic_DNA"/>
</dbReference>
<accession>A0A1Q9CM37</accession>
<evidence type="ECO:0000313" key="3">
    <source>
        <dbReference type="Proteomes" id="UP000186817"/>
    </source>
</evidence>
<evidence type="ECO:0000256" key="1">
    <source>
        <dbReference type="SAM" id="MobiDB-lite"/>
    </source>
</evidence>
<organism evidence="2 3">
    <name type="scientific">Symbiodinium microadriaticum</name>
    <name type="common">Dinoflagellate</name>
    <name type="synonym">Zooxanthella microadriatica</name>
    <dbReference type="NCBI Taxonomy" id="2951"/>
    <lineage>
        <taxon>Eukaryota</taxon>
        <taxon>Sar</taxon>
        <taxon>Alveolata</taxon>
        <taxon>Dinophyceae</taxon>
        <taxon>Suessiales</taxon>
        <taxon>Symbiodiniaceae</taxon>
        <taxon>Symbiodinium</taxon>
    </lineage>
</organism>
<name>A0A1Q9CM37_SYMMI</name>
<dbReference type="AlphaFoldDB" id="A0A1Q9CM37"/>
<comment type="caution">
    <text evidence="2">The sequence shown here is derived from an EMBL/GenBank/DDBJ whole genome shotgun (WGS) entry which is preliminary data.</text>
</comment>